<keyword evidence="3" id="KW-1185">Reference proteome</keyword>
<dbReference type="Proteomes" id="UP000006038">
    <property type="component" value="Unassembled WGS sequence"/>
</dbReference>
<evidence type="ECO:0000256" key="1">
    <source>
        <dbReference type="SAM" id="MobiDB-lite"/>
    </source>
</evidence>
<protein>
    <submittedName>
        <fullName evidence="2">Uncharacterized protein</fullName>
    </submittedName>
</protein>
<dbReference type="Gramene" id="OB02G17340.1">
    <property type="protein sequence ID" value="OB02G17340.1"/>
    <property type="gene ID" value="OB02G17340"/>
</dbReference>
<dbReference type="HOGENOM" id="CLU_039807_0_0_1"/>
<feature type="region of interest" description="Disordered" evidence="1">
    <location>
        <begin position="323"/>
        <end position="387"/>
    </location>
</feature>
<proteinExistence type="predicted"/>
<dbReference type="eggNOG" id="ENOG502R6K6">
    <property type="taxonomic scope" value="Eukaryota"/>
</dbReference>
<evidence type="ECO:0000313" key="3">
    <source>
        <dbReference type="Proteomes" id="UP000006038"/>
    </source>
</evidence>
<accession>J3LAR7</accession>
<organism evidence="2">
    <name type="scientific">Oryza brachyantha</name>
    <name type="common">malo sina</name>
    <dbReference type="NCBI Taxonomy" id="4533"/>
    <lineage>
        <taxon>Eukaryota</taxon>
        <taxon>Viridiplantae</taxon>
        <taxon>Streptophyta</taxon>
        <taxon>Embryophyta</taxon>
        <taxon>Tracheophyta</taxon>
        <taxon>Spermatophyta</taxon>
        <taxon>Magnoliopsida</taxon>
        <taxon>Liliopsida</taxon>
        <taxon>Poales</taxon>
        <taxon>Poaceae</taxon>
        <taxon>BOP clade</taxon>
        <taxon>Oryzoideae</taxon>
        <taxon>Oryzeae</taxon>
        <taxon>Oryzinae</taxon>
        <taxon>Oryza</taxon>
    </lineage>
</organism>
<dbReference type="EnsemblPlants" id="OB02G17340.1">
    <property type="protein sequence ID" value="OB02G17340.1"/>
    <property type="gene ID" value="OB02G17340"/>
</dbReference>
<dbReference type="AlphaFoldDB" id="J3LAR7"/>
<evidence type="ECO:0000313" key="2">
    <source>
        <dbReference type="EnsemblPlants" id="OB02G17340.1"/>
    </source>
</evidence>
<feature type="compositionally biased region" description="Basic and acidic residues" evidence="1">
    <location>
        <begin position="341"/>
        <end position="387"/>
    </location>
</feature>
<sequence>MPLAELQVLLDLVQHRAAAGVDAEVLEGELEVRDVRPDLGGDAKLPGGQRRGEQQLLRQRQHERAEGGDVRLQRAAAPRHEVPGQRDADVAVAVLLLGDAREALVVAALVGAHRVHQLVLGPRLLRPPVRQQDRRAAHPEEAVGHELRAVVAGVPVEGDVLRADHQRVRVGVHLEEVLGEIDGEQAGAAAHAPQVVAGDVAAELVVVHHHGGQRRRRVEQAAVDDEDADVLGAHARLAEEVVDGAEHDGLRLEPRLRHARVGRHPEHGGGEVGVVAEARPLDDLALELEAVGGGAAREPGAALNGVAAAPALRRRLVAGEVDEVDGARAGQEVDGGEEHEEGGAGHDGDEVEAEVRPEVSDVAGGERGEVDGDGDDERRQQEVHAVGDEVVVPELHVLEPHRLLEVRHAPPRRRRRRGGCPAVAVVRWRRRAVHGPSG</sequence>
<reference evidence="2" key="1">
    <citation type="submission" date="2013-04" db="UniProtKB">
        <authorList>
            <consortium name="EnsemblPlants"/>
        </authorList>
    </citation>
    <scope>IDENTIFICATION</scope>
</reference>
<name>J3LAR7_ORYBR</name>